<accession>A0ABP1C7W2</accession>
<dbReference type="Proteomes" id="UP001497493">
    <property type="component" value="Chromosome"/>
</dbReference>
<evidence type="ECO:0000259" key="5">
    <source>
        <dbReference type="Pfam" id="PF02826"/>
    </source>
</evidence>
<dbReference type="InterPro" id="IPR006140">
    <property type="entry name" value="D-isomer_DH_NAD-bd"/>
</dbReference>
<comment type="similarity">
    <text evidence="3">Belongs to the D-isomer specific 2-hydroxyacid dehydrogenase family.</text>
</comment>
<keyword evidence="7" id="KW-1185">Reference proteome</keyword>
<dbReference type="GO" id="GO:0004617">
    <property type="term" value="F:phosphoglycerate dehydrogenase activity"/>
    <property type="evidence" value="ECO:0007669"/>
    <property type="project" value="UniProtKB-EC"/>
</dbReference>
<dbReference type="Pfam" id="PF02826">
    <property type="entry name" value="2-Hacid_dh_C"/>
    <property type="match status" value="1"/>
</dbReference>
<evidence type="ECO:0000313" key="7">
    <source>
        <dbReference type="Proteomes" id="UP001497493"/>
    </source>
</evidence>
<dbReference type="EMBL" id="OZ026884">
    <property type="protein sequence ID" value="CAL1240380.1"/>
    <property type="molecule type" value="Genomic_DNA"/>
</dbReference>
<evidence type="ECO:0000259" key="4">
    <source>
        <dbReference type="Pfam" id="PF00389"/>
    </source>
</evidence>
<dbReference type="RefSeq" id="WP_348759865.1">
    <property type="nucleotide sequence ID" value="NZ_OZ026884.1"/>
</dbReference>
<keyword evidence="2" id="KW-0520">NAD</keyword>
<reference evidence="6 7" key="1">
    <citation type="submission" date="2024-04" db="EMBL/GenBank/DDBJ databases">
        <authorList>
            <person name="Cremers G."/>
        </authorList>
    </citation>
    <scope>NUCLEOTIDE SEQUENCE [LARGE SCALE GENOMIC DNA]</scope>
    <source>
        <strain evidence="6">MeCH1-AG</strain>
    </source>
</reference>
<evidence type="ECO:0000313" key="6">
    <source>
        <dbReference type="EMBL" id="CAL1240380.1"/>
    </source>
</evidence>
<proteinExistence type="inferred from homology"/>
<dbReference type="SUPFAM" id="SSF52283">
    <property type="entry name" value="Formate/glycerate dehydrogenase catalytic domain-like"/>
    <property type="match status" value="1"/>
</dbReference>
<dbReference type="EC" id="1.1.1.95" evidence="6"/>
<dbReference type="PANTHER" id="PTHR43333">
    <property type="entry name" value="2-HACID_DH_C DOMAIN-CONTAINING PROTEIN"/>
    <property type="match status" value="1"/>
</dbReference>
<dbReference type="SUPFAM" id="SSF51735">
    <property type="entry name" value="NAD(P)-binding Rossmann-fold domains"/>
    <property type="match status" value="1"/>
</dbReference>
<dbReference type="InterPro" id="IPR036291">
    <property type="entry name" value="NAD(P)-bd_dom_sf"/>
</dbReference>
<feature type="domain" description="D-isomer specific 2-hydroxyacid dehydrogenase NAD-binding" evidence="5">
    <location>
        <begin position="112"/>
        <end position="288"/>
    </location>
</feature>
<dbReference type="Pfam" id="PF00389">
    <property type="entry name" value="2-Hacid_dh"/>
    <property type="match status" value="1"/>
</dbReference>
<dbReference type="CDD" id="cd05300">
    <property type="entry name" value="2-Hacid_dh_1"/>
    <property type="match status" value="1"/>
</dbReference>
<dbReference type="PANTHER" id="PTHR43333:SF1">
    <property type="entry name" value="D-ISOMER SPECIFIC 2-HYDROXYACID DEHYDROGENASE NAD-BINDING DOMAIN-CONTAINING PROTEIN"/>
    <property type="match status" value="1"/>
</dbReference>
<evidence type="ECO:0000256" key="2">
    <source>
        <dbReference type="ARBA" id="ARBA00023027"/>
    </source>
</evidence>
<keyword evidence="1 3" id="KW-0560">Oxidoreductase</keyword>
<dbReference type="InterPro" id="IPR006139">
    <property type="entry name" value="D-isomer_2_OHA_DH_cat_dom"/>
</dbReference>
<organism evidence="6 7">
    <name type="scientific">Candidatus Methylocalor cossyra</name>
    <dbReference type="NCBI Taxonomy" id="3108543"/>
    <lineage>
        <taxon>Bacteria</taxon>
        <taxon>Pseudomonadati</taxon>
        <taxon>Pseudomonadota</taxon>
        <taxon>Gammaproteobacteria</taxon>
        <taxon>Methylococcales</taxon>
        <taxon>Methylococcaceae</taxon>
        <taxon>Candidatus Methylocalor</taxon>
    </lineage>
</organism>
<evidence type="ECO:0000256" key="3">
    <source>
        <dbReference type="RuleBase" id="RU003719"/>
    </source>
</evidence>
<dbReference type="Gene3D" id="3.40.50.720">
    <property type="entry name" value="NAD(P)-binding Rossmann-like Domain"/>
    <property type="match status" value="2"/>
</dbReference>
<gene>
    <name evidence="6" type="ORF">MECH1_V1_1604</name>
</gene>
<feature type="domain" description="D-isomer specific 2-hydroxyacid dehydrogenase catalytic" evidence="4">
    <location>
        <begin position="15"/>
        <end position="319"/>
    </location>
</feature>
<evidence type="ECO:0000256" key="1">
    <source>
        <dbReference type="ARBA" id="ARBA00023002"/>
    </source>
</evidence>
<protein>
    <submittedName>
        <fullName evidence="6">D-3-phosphoglycerate dehydrogenase</fullName>
        <ecNumber evidence="6">1.1.1.95</ecNumber>
    </submittedName>
</protein>
<sequence>MPNPLRRLVIAFDLPSPWVARIEAEYPDLEVVLCADLERLPEVLPGAQALMAGWWPDPEQTRTVLRHGRQLAWIQTAGAGVDGMLTRELRQRNVVVTNMSGVHAHNIGEHVLAMMLAFARGLVQILPHRERREWWRPADGVFELRGQTLAVVGLGAIGQAVAQRAQALGMRVIGSRRNPTGPVPGVVRVYGQDQLHAMLSDADHVAVCLPLTDATRGLFGAEAFAAMRPGAYFYNIGRGRTVDQDALVAALRSGRLGGAGLDVTDPEPLPPDSPLWELPNTLITCHSAGMTPHYWDRAIPLLLANIGRFRAGQPLLNVVDLQEGY</sequence>
<name>A0ABP1C7W2_9GAMM</name>